<accession>A0ABR1P7X4</accession>
<reference evidence="2 3" key="1">
    <citation type="submission" date="2024-02" db="EMBL/GenBank/DDBJ databases">
        <title>De novo assembly and annotation of 12 fungi associated with fruit tree decline syndrome in Ontario, Canada.</title>
        <authorList>
            <person name="Sulman M."/>
            <person name="Ellouze W."/>
            <person name="Ilyukhin E."/>
        </authorList>
    </citation>
    <scope>NUCLEOTIDE SEQUENCE [LARGE SCALE GENOMIC DNA]</scope>
    <source>
        <strain evidence="2 3">M169</strain>
    </source>
</reference>
<gene>
    <name evidence="2" type="ORF">SLS63_006663</name>
</gene>
<comment type="caution">
    <text evidence="2">The sequence shown here is derived from an EMBL/GenBank/DDBJ whole genome shotgun (WGS) entry which is preliminary data.</text>
</comment>
<evidence type="ECO:0000313" key="2">
    <source>
        <dbReference type="EMBL" id="KAK7728434.1"/>
    </source>
</evidence>
<dbReference type="Pfam" id="PF20150">
    <property type="entry name" value="2EXR"/>
    <property type="match status" value="1"/>
</dbReference>
<evidence type="ECO:0000313" key="3">
    <source>
        <dbReference type="Proteomes" id="UP001430848"/>
    </source>
</evidence>
<name>A0ABR1P7X4_DIAER</name>
<keyword evidence="3" id="KW-1185">Reference proteome</keyword>
<proteinExistence type="predicted"/>
<sequence length="413" mass="48787">MKMPIEGGRPAKRKLVTLKKSDQNTLQFSDLPTELRLKIWEQAMIEARPSRRIIIDEGRVVPLKQLISPLLLVNYESRTCATAFYNVKLDIYAVPPVTLDEVKHLDKQKNWNRIEGSENAVEGKIHGYDDEWVRNEFEHRREDVRFSNDTDLDQWERATEINKIHKKEMEYTVDLEDHWSDFIRDELRVLGASSIRKAETSGPTTGAFYISPEHDVFITDHDCTMHFSVESASEILGEDFPSIRITSCHHISEKISAAIRQRVSTLVVVRLDHDRYSELNTQQKHCVFADHKTIKVGGWKNGFDGEFQSEWRRNRLESWCLWSRRTWKKDIFPCVQTHFVLRHFDYDHWKGDFLTRITDMNDAELSNELELWEKDESNRDGKVRLVFKKKKYRFSTEKVDWARDLMAHWDTSN</sequence>
<protein>
    <recommendedName>
        <fullName evidence="1">2EXR domain-containing protein</fullName>
    </recommendedName>
</protein>
<dbReference type="Proteomes" id="UP001430848">
    <property type="component" value="Unassembled WGS sequence"/>
</dbReference>
<dbReference type="InterPro" id="IPR045518">
    <property type="entry name" value="2EXR"/>
</dbReference>
<feature type="domain" description="2EXR" evidence="1">
    <location>
        <begin position="27"/>
        <end position="87"/>
    </location>
</feature>
<evidence type="ECO:0000259" key="1">
    <source>
        <dbReference type="Pfam" id="PF20150"/>
    </source>
</evidence>
<dbReference type="EMBL" id="JAKNSF020000033">
    <property type="protein sequence ID" value="KAK7728434.1"/>
    <property type="molecule type" value="Genomic_DNA"/>
</dbReference>
<organism evidence="2 3">
    <name type="scientific">Diaporthe eres</name>
    <name type="common">Phomopsis oblonga</name>
    <dbReference type="NCBI Taxonomy" id="83184"/>
    <lineage>
        <taxon>Eukaryota</taxon>
        <taxon>Fungi</taxon>
        <taxon>Dikarya</taxon>
        <taxon>Ascomycota</taxon>
        <taxon>Pezizomycotina</taxon>
        <taxon>Sordariomycetes</taxon>
        <taxon>Sordariomycetidae</taxon>
        <taxon>Diaporthales</taxon>
        <taxon>Diaporthaceae</taxon>
        <taxon>Diaporthe</taxon>
        <taxon>Diaporthe eres species complex</taxon>
    </lineage>
</organism>